<protein>
    <submittedName>
        <fullName evidence="4">Sugar/nucleoside kinase (Ribokinase family)</fullName>
    </submittedName>
</protein>
<dbReference type="Proteomes" id="UP000539953">
    <property type="component" value="Unassembled WGS sequence"/>
</dbReference>
<dbReference type="RefSeq" id="WP_183328146.1">
    <property type="nucleotide sequence ID" value="NZ_JACHHK010000003.1"/>
</dbReference>
<dbReference type="AlphaFoldDB" id="A0A7W8FXI7"/>
<comment type="caution">
    <text evidence="4">The sequence shown here is derived from an EMBL/GenBank/DDBJ whole genome shotgun (WGS) entry which is preliminary data.</text>
</comment>
<proteinExistence type="predicted"/>
<evidence type="ECO:0000259" key="3">
    <source>
        <dbReference type="Pfam" id="PF00294"/>
    </source>
</evidence>
<dbReference type="GO" id="GO:0005829">
    <property type="term" value="C:cytosol"/>
    <property type="evidence" value="ECO:0007669"/>
    <property type="project" value="TreeGrafter"/>
</dbReference>
<keyword evidence="2 4" id="KW-0418">Kinase</keyword>
<keyword evidence="1" id="KW-0808">Transferase</keyword>
<dbReference type="InterPro" id="IPR002139">
    <property type="entry name" value="Ribo/fructo_kinase"/>
</dbReference>
<dbReference type="PANTHER" id="PTHR10584">
    <property type="entry name" value="SUGAR KINASE"/>
    <property type="match status" value="1"/>
</dbReference>
<evidence type="ECO:0000256" key="2">
    <source>
        <dbReference type="ARBA" id="ARBA00022777"/>
    </source>
</evidence>
<sequence>MSILVIGSTCVDLRLHVDALPQRAGDQAVRKRTIQLGGCAYNVASVIEDCTLFSPIGTGLFGNFVKEHLFSAPFGLISPTVEEENGICVCLIEPDGQRTFLPAHGAEYHFRPEWFDKLEADWIYICGIDLEEKQNACLVDVLEDSSAQIFFAPGPRVAHLDPTLVKRLLALRPVLHMNREEAEAMTGRPSDEAMKDLWEKTGRPVIVTDGDKGAYAYDGCLIKEPSIPIKSKDVTGAGDTHAGICLKLLAEDRDLRPIIKAANAAAAEAIR</sequence>
<evidence type="ECO:0000313" key="4">
    <source>
        <dbReference type="EMBL" id="MBB5182977.1"/>
    </source>
</evidence>
<evidence type="ECO:0000313" key="5">
    <source>
        <dbReference type="Proteomes" id="UP000539953"/>
    </source>
</evidence>
<dbReference type="InterPro" id="IPR011611">
    <property type="entry name" value="PfkB_dom"/>
</dbReference>
<dbReference type="Gene3D" id="3.40.1190.20">
    <property type="match status" value="1"/>
</dbReference>
<reference evidence="4 5" key="1">
    <citation type="submission" date="2020-08" db="EMBL/GenBank/DDBJ databases">
        <title>Genomic Encyclopedia of Type Strains, Phase IV (KMG-IV): sequencing the most valuable type-strain genomes for metagenomic binning, comparative biology and taxonomic classification.</title>
        <authorList>
            <person name="Goeker M."/>
        </authorList>
    </citation>
    <scope>NUCLEOTIDE SEQUENCE [LARGE SCALE GENOMIC DNA]</scope>
    <source>
        <strain evidence="4 5">DSM 25799</strain>
    </source>
</reference>
<feature type="domain" description="Carbohydrate kinase PfkB" evidence="3">
    <location>
        <begin position="2"/>
        <end position="270"/>
    </location>
</feature>
<gene>
    <name evidence="4" type="ORF">HNQ47_000997</name>
</gene>
<dbReference type="GO" id="GO:0006796">
    <property type="term" value="P:phosphate-containing compound metabolic process"/>
    <property type="evidence" value="ECO:0007669"/>
    <property type="project" value="UniProtKB-ARBA"/>
</dbReference>
<name>A0A7W8FXI7_9FIRM</name>
<dbReference type="EMBL" id="JACHHK010000003">
    <property type="protein sequence ID" value="MBB5182977.1"/>
    <property type="molecule type" value="Genomic_DNA"/>
</dbReference>
<keyword evidence="5" id="KW-1185">Reference proteome</keyword>
<accession>A0A7W8FXI7</accession>
<dbReference type="PANTHER" id="PTHR10584:SF166">
    <property type="entry name" value="RIBOKINASE"/>
    <property type="match status" value="1"/>
</dbReference>
<dbReference type="InterPro" id="IPR029056">
    <property type="entry name" value="Ribokinase-like"/>
</dbReference>
<organism evidence="4 5">
    <name type="scientific">Catenisphaera adipataccumulans</name>
    <dbReference type="NCBI Taxonomy" id="700500"/>
    <lineage>
        <taxon>Bacteria</taxon>
        <taxon>Bacillati</taxon>
        <taxon>Bacillota</taxon>
        <taxon>Erysipelotrichia</taxon>
        <taxon>Erysipelotrichales</taxon>
        <taxon>Erysipelotrichaceae</taxon>
        <taxon>Catenisphaera</taxon>
    </lineage>
</organism>
<dbReference type="PRINTS" id="PR00990">
    <property type="entry name" value="RIBOKINASE"/>
</dbReference>
<dbReference type="SUPFAM" id="SSF53613">
    <property type="entry name" value="Ribokinase-like"/>
    <property type="match status" value="1"/>
</dbReference>
<dbReference type="GO" id="GO:0016301">
    <property type="term" value="F:kinase activity"/>
    <property type="evidence" value="ECO:0007669"/>
    <property type="project" value="UniProtKB-KW"/>
</dbReference>
<dbReference type="Pfam" id="PF00294">
    <property type="entry name" value="PfkB"/>
    <property type="match status" value="1"/>
</dbReference>
<evidence type="ECO:0000256" key="1">
    <source>
        <dbReference type="ARBA" id="ARBA00022679"/>
    </source>
</evidence>